<sequence>MNDVLGWDIDDEFLSDMGSFSAKKQQKMLKKAMKEEEKISQEAEKIVKWAKQASARMSVEDDLSDD</sequence>
<name>A0ACB9MW26_BAUVA</name>
<keyword evidence="2" id="KW-1185">Reference proteome</keyword>
<comment type="caution">
    <text evidence="1">The sequence shown here is derived from an EMBL/GenBank/DDBJ whole genome shotgun (WGS) entry which is preliminary data.</text>
</comment>
<proteinExistence type="predicted"/>
<protein>
    <submittedName>
        <fullName evidence="1">Uncharacterized protein</fullName>
    </submittedName>
</protein>
<accession>A0ACB9MW26</accession>
<dbReference type="EMBL" id="CM039433">
    <property type="protein sequence ID" value="KAI4327933.1"/>
    <property type="molecule type" value="Genomic_DNA"/>
</dbReference>
<gene>
    <name evidence="1" type="ORF">L6164_020340</name>
</gene>
<evidence type="ECO:0000313" key="1">
    <source>
        <dbReference type="EMBL" id="KAI4327933.1"/>
    </source>
</evidence>
<organism evidence="1 2">
    <name type="scientific">Bauhinia variegata</name>
    <name type="common">Purple orchid tree</name>
    <name type="synonym">Phanera variegata</name>
    <dbReference type="NCBI Taxonomy" id="167791"/>
    <lineage>
        <taxon>Eukaryota</taxon>
        <taxon>Viridiplantae</taxon>
        <taxon>Streptophyta</taxon>
        <taxon>Embryophyta</taxon>
        <taxon>Tracheophyta</taxon>
        <taxon>Spermatophyta</taxon>
        <taxon>Magnoliopsida</taxon>
        <taxon>eudicotyledons</taxon>
        <taxon>Gunneridae</taxon>
        <taxon>Pentapetalae</taxon>
        <taxon>rosids</taxon>
        <taxon>fabids</taxon>
        <taxon>Fabales</taxon>
        <taxon>Fabaceae</taxon>
        <taxon>Cercidoideae</taxon>
        <taxon>Cercideae</taxon>
        <taxon>Bauhiniinae</taxon>
        <taxon>Bauhinia</taxon>
    </lineage>
</organism>
<dbReference type="Proteomes" id="UP000828941">
    <property type="component" value="Chromosome 8"/>
</dbReference>
<reference evidence="1 2" key="1">
    <citation type="journal article" date="2022" name="DNA Res.">
        <title>Chromosomal-level genome assembly of the orchid tree Bauhinia variegata (Leguminosae; Cercidoideae) supports the allotetraploid origin hypothesis of Bauhinia.</title>
        <authorList>
            <person name="Zhong Y."/>
            <person name="Chen Y."/>
            <person name="Zheng D."/>
            <person name="Pang J."/>
            <person name="Liu Y."/>
            <person name="Luo S."/>
            <person name="Meng S."/>
            <person name="Qian L."/>
            <person name="Wei D."/>
            <person name="Dai S."/>
            <person name="Zhou R."/>
        </authorList>
    </citation>
    <scope>NUCLEOTIDE SEQUENCE [LARGE SCALE GENOMIC DNA]</scope>
    <source>
        <strain evidence="1">BV-YZ2020</strain>
    </source>
</reference>
<evidence type="ECO:0000313" key="2">
    <source>
        <dbReference type="Proteomes" id="UP000828941"/>
    </source>
</evidence>